<evidence type="ECO:0000313" key="1">
    <source>
        <dbReference type="EMBL" id="GBE89690.1"/>
    </source>
</evidence>
<dbReference type="GeneID" id="38786607"/>
<protein>
    <submittedName>
        <fullName evidence="1">Uncharacterized protein</fullName>
    </submittedName>
</protein>
<keyword evidence="2" id="KW-1185">Reference proteome</keyword>
<dbReference type="EMBL" id="BFAD01000017">
    <property type="protein sequence ID" value="GBE89690.1"/>
    <property type="molecule type" value="Genomic_DNA"/>
</dbReference>
<comment type="caution">
    <text evidence="1">The sequence shown here is derived from an EMBL/GenBank/DDBJ whole genome shotgun (WGS) entry which is preliminary data.</text>
</comment>
<organism evidence="1 2">
    <name type="scientific">Sparassis crispa</name>
    <dbReference type="NCBI Taxonomy" id="139825"/>
    <lineage>
        <taxon>Eukaryota</taxon>
        <taxon>Fungi</taxon>
        <taxon>Dikarya</taxon>
        <taxon>Basidiomycota</taxon>
        <taxon>Agaricomycotina</taxon>
        <taxon>Agaricomycetes</taxon>
        <taxon>Polyporales</taxon>
        <taxon>Sparassidaceae</taxon>
        <taxon>Sparassis</taxon>
    </lineage>
</organism>
<dbReference type="Proteomes" id="UP000287166">
    <property type="component" value="Unassembled WGS sequence"/>
</dbReference>
<accession>A0A401H5R4</accession>
<dbReference type="InParanoid" id="A0A401H5R4"/>
<dbReference type="RefSeq" id="XP_027620603.1">
    <property type="nucleotide sequence ID" value="XM_027764802.1"/>
</dbReference>
<reference evidence="1 2" key="1">
    <citation type="journal article" date="2018" name="Sci. Rep.">
        <title>Genome sequence of the cauliflower mushroom Sparassis crispa (Hanabiratake) and its association with beneficial usage.</title>
        <authorList>
            <person name="Kiyama R."/>
            <person name="Furutani Y."/>
            <person name="Kawaguchi K."/>
            <person name="Nakanishi T."/>
        </authorList>
    </citation>
    <scope>NUCLEOTIDE SEQUENCE [LARGE SCALE GENOMIC DNA]</scope>
</reference>
<name>A0A401H5R4_9APHY</name>
<gene>
    <name evidence="1" type="ORF">SCP_1700140</name>
</gene>
<sequence length="75" mass="8128">MVAAFRACASGGATTVDILRSQAIKLSSDLARVLRWRPQAVTLVTSSFLTKIVQTRLADPSQTRARRALESRNAA</sequence>
<proteinExistence type="predicted"/>
<evidence type="ECO:0000313" key="2">
    <source>
        <dbReference type="Proteomes" id="UP000287166"/>
    </source>
</evidence>
<dbReference type="AlphaFoldDB" id="A0A401H5R4"/>